<keyword evidence="1" id="KW-0175">Coiled coil</keyword>
<name>A0A1G7ZJ06_9FLAO</name>
<evidence type="ECO:0000313" key="2">
    <source>
        <dbReference type="EMBL" id="SDH08080.1"/>
    </source>
</evidence>
<protein>
    <submittedName>
        <fullName evidence="2">Uncharacterized protein</fullName>
    </submittedName>
</protein>
<dbReference type="Proteomes" id="UP000199296">
    <property type="component" value="Unassembled WGS sequence"/>
</dbReference>
<accession>A0A1G7ZJ06</accession>
<proteinExistence type="predicted"/>
<evidence type="ECO:0000313" key="3">
    <source>
        <dbReference type="Proteomes" id="UP000199296"/>
    </source>
</evidence>
<feature type="coiled-coil region" evidence="1">
    <location>
        <begin position="67"/>
        <end position="122"/>
    </location>
</feature>
<dbReference type="AlphaFoldDB" id="A0A1G7ZJ06"/>
<evidence type="ECO:0000256" key="1">
    <source>
        <dbReference type="SAM" id="Coils"/>
    </source>
</evidence>
<organism evidence="2 3">
    <name type="scientific">Psychroflexus sediminis</name>
    <dbReference type="NCBI Taxonomy" id="470826"/>
    <lineage>
        <taxon>Bacteria</taxon>
        <taxon>Pseudomonadati</taxon>
        <taxon>Bacteroidota</taxon>
        <taxon>Flavobacteriia</taxon>
        <taxon>Flavobacteriales</taxon>
        <taxon>Flavobacteriaceae</taxon>
        <taxon>Psychroflexus</taxon>
    </lineage>
</organism>
<reference evidence="2 3" key="1">
    <citation type="submission" date="2016-10" db="EMBL/GenBank/DDBJ databases">
        <authorList>
            <person name="de Groot N.N."/>
        </authorList>
    </citation>
    <scope>NUCLEOTIDE SEQUENCE [LARGE SCALE GENOMIC DNA]</scope>
    <source>
        <strain evidence="2 3">DSM 19803</strain>
    </source>
</reference>
<keyword evidence="3" id="KW-1185">Reference proteome</keyword>
<sequence>MHNNGYKLWLQPAHSENPHGFSSGLGFVCYISCSTHATAHSRETLPTIMKKITLLSLLIIFISSCNSENHTEKIERLNIKVKELNQKLDKKVDLITNLRTQTKKLQNQNLELENEIDKYQQSSDYYLFIENSDREINVTDVLKSGEKKIIDQKVFNDTLDISDNFFVYEHTSEIIQTSDSEFGAILDNFNEEESKYGNDFFVRVMTFYNGKTLPLEVENSNTDIHILIQPIALGYENKTFVISDFHRVKIISLEKNENGVELTFEHGEYPRKIESIIIKPELVKFKKE</sequence>
<dbReference type="STRING" id="470826.SAMN04488027_1264"/>
<gene>
    <name evidence="2" type="ORF">SAMN04488027_1264</name>
</gene>
<dbReference type="EMBL" id="FNCW01000026">
    <property type="protein sequence ID" value="SDH08080.1"/>
    <property type="molecule type" value="Genomic_DNA"/>
</dbReference>